<name>A0A5D2WXK0_GOSMU</name>
<evidence type="ECO:0000313" key="2">
    <source>
        <dbReference type="Proteomes" id="UP000323597"/>
    </source>
</evidence>
<dbReference type="Proteomes" id="UP000323597">
    <property type="component" value="Chromosome A12"/>
</dbReference>
<organism evidence="1 2">
    <name type="scientific">Gossypium mustelinum</name>
    <name type="common">Cotton</name>
    <name type="synonym">Gossypium caicoense</name>
    <dbReference type="NCBI Taxonomy" id="34275"/>
    <lineage>
        <taxon>Eukaryota</taxon>
        <taxon>Viridiplantae</taxon>
        <taxon>Streptophyta</taxon>
        <taxon>Embryophyta</taxon>
        <taxon>Tracheophyta</taxon>
        <taxon>Spermatophyta</taxon>
        <taxon>Magnoliopsida</taxon>
        <taxon>eudicotyledons</taxon>
        <taxon>Gunneridae</taxon>
        <taxon>Pentapetalae</taxon>
        <taxon>rosids</taxon>
        <taxon>malvids</taxon>
        <taxon>Malvales</taxon>
        <taxon>Malvaceae</taxon>
        <taxon>Malvoideae</taxon>
        <taxon>Gossypium</taxon>
    </lineage>
</organism>
<dbReference type="EMBL" id="CM017647">
    <property type="protein sequence ID" value="TYJ05761.1"/>
    <property type="molecule type" value="Genomic_DNA"/>
</dbReference>
<gene>
    <name evidence="1" type="ORF">E1A91_A12G186100v1</name>
</gene>
<dbReference type="AlphaFoldDB" id="A0A5D2WXK0"/>
<accession>A0A5D2WXK0</accession>
<sequence length="207" mass="23700">MLIFTERQTKDICQKDSHYLIEWLSLIPRKSAAELAMILVNSKKLTTPSPLESASFIISESSRKVKGWPILAMEPASSAGVMNPLPSRSNNWKTSNNWASFIKIWWVMSGRIVLTNSSNSTRPFPLASMSPSKRWIWSPLGLRPKERKRAASSSWVRLPSESMSKRMNMSFKCFSWSADWTLMFPQPLIIAIEQDEDAKKEKRKGFE</sequence>
<reference evidence="1 2" key="1">
    <citation type="submission" date="2019-07" db="EMBL/GenBank/DDBJ databases">
        <title>WGS assembly of Gossypium mustelinum.</title>
        <authorList>
            <person name="Chen Z.J."/>
            <person name="Sreedasyam A."/>
            <person name="Ando A."/>
            <person name="Song Q."/>
            <person name="De L."/>
            <person name="Hulse-Kemp A."/>
            <person name="Ding M."/>
            <person name="Ye W."/>
            <person name="Kirkbride R."/>
            <person name="Jenkins J."/>
            <person name="Plott C."/>
            <person name="Lovell J."/>
            <person name="Lin Y.-M."/>
            <person name="Vaughn R."/>
            <person name="Liu B."/>
            <person name="Li W."/>
            <person name="Simpson S."/>
            <person name="Scheffler B."/>
            <person name="Saski C."/>
            <person name="Grover C."/>
            <person name="Hu G."/>
            <person name="Conover J."/>
            <person name="Carlson J."/>
            <person name="Shu S."/>
            <person name="Boston L."/>
            <person name="Williams M."/>
            <person name="Peterson D."/>
            <person name="Mcgee K."/>
            <person name="Jones D."/>
            <person name="Wendel J."/>
            <person name="Stelly D."/>
            <person name="Grimwood J."/>
            <person name="Schmutz J."/>
        </authorList>
    </citation>
    <scope>NUCLEOTIDE SEQUENCE [LARGE SCALE GENOMIC DNA]</scope>
    <source>
        <strain evidence="1">1408120.09</strain>
    </source>
</reference>
<evidence type="ECO:0000313" key="1">
    <source>
        <dbReference type="EMBL" id="TYJ05761.1"/>
    </source>
</evidence>
<keyword evidence="2" id="KW-1185">Reference proteome</keyword>
<protein>
    <submittedName>
        <fullName evidence="1">Uncharacterized protein</fullName>
    </submittedName>
</protein>
<proteinExistence type="predicted"/>